<protein>
    <submittedName>
        <fullName evidence="2">Uncharacterized protein</fullName>
    </submittedName>
</protein>
<dbReference type="AlphaFoldDB" id="A0A6A6II85"/>
<feature type="region of interest" description="Disordered" evidence="1">
    <location>
        <begin position="215"/>
        <end position="236"/>
    </location>
</feature>
<evidence type="ECO:0000313" key="3">
    <source>
        <dbReference type="Proteomes" id="UP000800094"/>
    </source>
</evidence>
<dbReference type="GeneID" id="54574902"/>
<name>A0A6A6II85_9PLEO</name>
<dbReference type="OrthoDB" id="3929082at2759"/>
<gene>
    <name evidence="2" type="ORF">BU26DRAFT_286768</name>
</gene>
<evidence type="ECO:0000313" key="2">
    <source>
        <dbReference type="EMBL" id="KAF2249612.1"/>
    </source>
</evidence>
<keyword evidence="3" id="KW-1185">Reference proteome</keyword>
<proteinExistence type="predicted"/>
<dbReference type="Proteomes" id="UP000800094">
    <property type="component" value="Unassembled WGS sequence"/>
</dbReference>
<dbReference type="RefSeq" id="XP_033684616.1">
    <property type="nucleotide sequence ID" value="XM_033821572.1"/>
</dbReference>
<dbReference type="EMBL" id="ML987194">
    <property type="protein sequence ID" value="KAF2249612.1"/>
    <property type="molecule type" value="Genomic_DNA"/>
</dbReference>
<evidence type="ECO:0000256" key="1">
    <source>
        <dbReference type="SAM" id="MobiDB-lite"/>
    </source>
</evidence>
<organism evidence="2 3">
    <name type="scientific">Trematosphaeria pertusa</name>
    <dbReference type="NCBI Taxonomy" id="390896"/>
    <lineage>
        <taxon>Eukaryota</taxon>
        <taxon>Fungi</taxon>
        <taxon>Dikarya</taxon>
        <taxon>Ascomycota</taxon>
        <taxon>Pezizomycotina</taxon>
        <taxon>Dothideomycetes</taxon>
        <taxon>Pleosporomycetidae</taxon>
        <taxon>Pleosporales</taxon>
        <taxon>Massarineae</taxon>
        <taxon>Trematosphaeriaceae</taxon>
        <taxon>Trematosphaeria</taxon>
    </lineage>
</organism>
<sequence>MSREQKLLCKKLVAWFILITQYVDKPRRGVTQELLSLLTGLAHYLKLLIRIGLRGLISLDPYDKQGDISGFLDKVETTDQTSFQTALQEKLRSSDYISRNADICAACETSVEINPKQGCYWTRSQIYHFDCVSCPNCDAAPKLTNTDTGDSWVECSRCSYVYHNFFKECFILRTSFLLSTHLLMVAWARLAATLKPDAGLMELILPERSLGAGVSAKTQERGAGDDEIPPSRTCPSGWKAYLSAP</sequence>
<reference evidence="2" key="1">
    <citation type="journal article" date="2020" name="Stud. Mycol.">
        <title>101 Dothideomycetes genomes: a test case for predicting lifestyles and emergence of pathogens.</title>
        <authorList>
            <person name="Haridas S."/>
            <person name="Albert R."/>
            <person name="Binder M."/>
            <person name="Bloem J."/>
            <person name="Labutti K."/>
            <person name="Salamov A."/>
            <person name="Andreopoulos B."/>
            <person name="Baker S."/>
            <person name="Barry K."/>
            <person name="Bills G."/>
            <person name="Bluhm B."/>
            <person name="Cannon C."/>
            <person name="Castanera R."/>
            <person name="Culley D."/>
            <person name="Daum C."/>
            <person name="Ezra D."/>
            <person name="Gonzalez J."/>
            <person name="Henrissat B."/>
            <person name="Kuo A."/>
            <person name="Liang C."/>
            <person name="Lipzen A."/>
            <person name="Lutzoni F."/>
            <person name="Magnuson J."/>
            <person name="Mondo S."/>
            <person name="Nolan M."/>
            <person name="Ohm R."/>
            <person name="Pangilinan J."/>
            <person name="Park H.-J."/>
            <person name="Ramirez L."/>
            <person name="Alfaro M."/>
            <person name="Sun H."/>
            <person name="Tritt A."/>
            <person name="Yoshinaga Y."/>
            <person name="Zwiers L.-H."/>
            <person name="Turgeon B."/>
            <person name="Goodwin S."/>
            <person name="Spatafora J."/>
            <person name="Crous P."/>
            <person name="Grigoriev I."/>
        </authorList>
    </citation>
    <scope>NUCLEOTIDE SEQUENCE</scope>
    <source>
        <strain evidence="2">CBS 122368</strain>
    </source>
</reference>
<accession>A0A6A6II85</accession>